<evidence type="ECO:0000256" key="6">
    <source>
        <dbReference type="ARBA" id="ARBA00022737"/>
    </source>
</evidence>
<feature type="region of interest" description="Disordered" evidence="15">
    <location>
        <begin position="1369"/>
        <end position="1485"/>
    </location>
</feature>
<feature type="transmembrane region" description="Helical" evidence="16">
    <location>
        <begin position="998"/>
        <end position="1021"/>
    </location>
</feature>
<dbReference type="Gene3D" id="1.20.1070.10">
    <property type="entry name" value="Rhodopsin 7-helix transmembrane proteins"/>
    <property type="match status" value="1"/>
</dbReference>
<dbReference type="InterPro" id="IPR003599">
    <property type="entry name" value="Ig_sub"/>
</dbReference>
<feature type="transmembrane region" description="Helical" evidence="16">
    <location>
        <begin position="1042"/>
        <end position="1062"/>
    </location>
</feature>
<dbReference type="Gene3D" id="2.60.40.10">
    <property type="entry name" value="Immunoglobulins"/>
    <property type="match status" value="1"/>
</dbReference>
<dbReference type="SMART" id="SM00303">
    <property type="entry name" value="GPS"/>
    <property type="match status" value="1"/>
</dbReference>
<evidence type="ECO:0000256" key="12">
    <source>
        <dbReference type="ARBA" id="ARBA00023180"/>
    </source>
</evidence>
<feature type="compositionally biased region" description="Low complexity" evidence="15">
    <location>
        <begin position="1467"/>
        <end position="1478"/>
    </location>
</feature>
<dbReference type="InterPro" id="IPR036445">
    <property type="entry name" value="GPCR_2_extracell_dom_sf"/>
</dbReference>
<evidence type="ECO:0000256" key="16">
    <source>
        <dbReference type="SAM" id="Phobius"/>
    </source>
</evidence>
<dbReference type="InterPro" id="IPR007110">
    <property type="entry name" value="Ig-like_dom"/>
</dbReference>
<dbReference type="PANTHER" id="PTHR45930">
    <property type="entry name" value="G-PROTEIN COUPLED RECEPTOR 124-LIKE PROTEIN"/>
    <property type="match status" value="1"/>
</dbReference>
<evidence type="ECO:0000313" key="21">
    <source>
        <dbReference type="EMBL" id="EEN64159.1"/>
    </source>
</evidence>
<organism>
    <name type="scientific">Branchiostoma floridae</name>
    <name type="common">Florida lancelet</name>
    <name type="synonym">Amphioxus</name>
    <dbReference type="NCBI Taxonomy" id="7739"/>
    <lineage>
        <taxon>Eukaryota</taxon>
        <taxon>Metazoa</taxon>
        <taxon>Chordata</taxon>
        <taxon>Cephalochordata</taxon>
        <taxon>Leptocardii</taxon>
        <taxon>Amphioxiformes</taxon>
        <taxon>Branchiostomatidae</taxon>
        <taxon>Branchiostoma</taxon>
    </lineage>
</organism>
<accession>C3Y5B2</accession>
<dbReference type="Pfam" id="PF13855">
    <property type="entry name" value="LRR_8"/>
    <property type="match status" value="1"/>
</dbReference>
<dbReference type="InterPro" id="IPR057244">
    <property type="entry name" value="GAIN_B"/>
</dbReference>
<dbReference type="Gene3D" id="2.60.220.50">
    <property type="match status" value="1"/>
</dbReference>
<feature type="compositionally biased region" description="Acidic residues" evidence="15">
    <location>
        <begin position="1436"/>
        <end position="1446"/>
    </location>
</feature>
<dbReference type="InterPro" id="IPR017983">
    <property type="entry name" value="GPCR_2_secretin-like_CS"/>
</dbReference>
<keyword evidence="14" id="KW-0393">Immunoglobulin domain</keyword>
<feature type="domain" description="Ig-like" evidence="20">
    <location>
        <begin position="426"/>
        <end position="522"/>
    </location>
</feature>
<feature type="transmembrane region" description="Helical" evidence="16">
    <location>
        <begin position="1082"/>
        <end position="1101"/>
    </location>
</feature>
<dbReference type="EMBL" id="GG666487">
    <property type="protein sequence ID" value="EEN64159.1"/>
    <property type="molecule type" value="Genomic_DNA"/>
</dbReference>
<gene>
    <name evidence="21" type="ORF">BRAFLDRAFT_90437</name>
</gene>
<keyword evidence="8" id="KW-0297">G-protein coupled receptor</keyword>
<dbReference type="Pfam" id="PF26588">
    <property type="entry name" value="GAIN_ADGRA3"/>
    <property type="match status" value="1"/>
</dbReference>
<feature type="compositionally biased region" description="Basic residues" evidence="15">
    <location>
        <begin position="1314"/>
        <end position="1324"/>
    </location>
</feature>
<evidence type="ECO:0000256" key="14">
    <source>
        <dbReference type="ARBA" id="ARBA00023319"/>
    </source>
</evidence>
<protein>
    <recommendedName>
        <fullName evidence="22">Adhesion G protein-coupled receptor A3</fullName>
    </recommendedName>
</protein>
<dbReference type="SMART" id="SM00409">
    <property type="entry name" value="IG"/>
    <property type="match status" value="1"/>
</dbReference>
<dbReference type="InterPro" id="IPR003591">
    <property type="entry name" value="Leu-rich_rpt_typical-subtyp"/>
</dbReference>
<keyword evidence="3" id="KW-0433">Leucine-rich repeat</keyword>
<dbReference type="PROSITE" id="PS50261">
    <property type="entry name" value="G_PROTEIN_RECEP_F2_4"/>
    <property type="match status" value="1"/>
</dbReference>
<evidence type="ECO:0000256" key="7">
    <source>
        <dbReference type="ARBA" id="ARBA00022989"/>
    </source>
</evidence>
<comment type="subcellular location">
    <subcellularLocation>
        <location evidence="1">Membrane</location>
        <topology evidence="1">Multi-pass membrane protein</topology>
    </subcellularLocation>
</comment>
<feature type="transmembrane region" description="Helical" evidence="16">
    <location>
        <begin position="1169"/>
        <end position="1190"/>
    </location>
</feature>
<feature type="compositionally biased region" description="Polar residues" evidence="15">
    <location>
        <begin position="1265"/>
        <end position="1282"/>
    </location>
</feature>
<reference evidence="21" key="1">
    <citation type="journal article" date="2008" name="Nature">
        <title>The amphioxus genome and the evolution of the chordate karyotype.</title>
        <authorList>
            <consortium name="US DOE Joint Genome Institute (JGI-PGF)"/>
            <person name="Putnam N.H."/>
            <person name="Butts T."/>
            <person name="Ferrier D.E.K."/>
            <person name="Furlong R.F."/>
            <person name="Hellsten U."/>
            <person name="Kawashima T."/>
            <person name="Robinson-Rechavi M."/>
            <person name="Shoguchi E."/>
            <person name="Terry A."/>
            <person name="Yu J.-K."/>
            <person name="Benito-Gutierrez E.L."/>
            <person name="Dubchak I."/>
            <person name="Garcia-Fernandez J."/>
            <person name="Gibson-Brown J.J."/>
            <person name="Grigoriev I.V."/>
            <person name="Horton A.C."/>
            <person name="de Jong P.J."/>
            <person name="Jurka J."/>
            <person name="Kapitonov V.V."/>
            <person name="Kohara Y."/>
            <person name="Kuroki Y."/>
            <person name="Lindquist E."/>
            <person name="Lucas S."/>
            <person name="Osoegawa K."/>
            <person name="Pennacchio L.A."/>
            <person name="Salamov A.A."/>
            <person name="Satou Y."/>
            <person name="Sauka-Spengler T."/>
            <person name="Schmutz J."/>
            <person name="Shin-I T."/>
            <person name="Toyoda A."/>
            <person name="Bronner-Fraser M."/>
            <person name="Fujiyama A."/>
            <person name="Holland L.Z."/>
            <person name="Holland P.W.H."/>
            <person name="Satoh N."/>
            <person name="Rokhsar D.S."/>
        </authorList>
    </citation>
    <scope>NUCLEOTIDE SEQUENCE [LARGE SCALE GENOMIC DNA]</scope>
    <source>
        <strain evidence="21">S238N-H82</strain>
        <tissue evidence="21">Testes</tissue>
    </source>
</reference>
<evidence type="ECO:0000256" key="8">
    <source>
        <dbReference type="ARBA" id="ARBA00023040"/>
    </source>
</evidence>
<dbReference type="Pfam" id="PF00002">
    <property type="entry name" value="7tm_2"/>
    <property type="match status" value="1"/>
</dbReference>
<dbReference type="InterPro" id="IPR036179">
    <property type="entry name" value="Ig-like_dom_sf"/>
</dbReference>
<dbReference type="SUPFAM" id="SSF48726">
    <property type="entry name" value="Immunoglobulin"/>
    <property type="match status" value="1"/>
</dbReference>
<dbReference type="GO" id="GO:0004930">
    <property type="term" value="F:G protein-coupled receptor activity"/>
    <property type="evidence" value="ECO:0007669"/>
    <property type="project" value="UniProtKB-KW"/>
</dbReference>
<dbReference type="PROSITE" id="PS50221">
    <property type="entry name" value="GAIN_B"/>
    <property type="match status" value="1"/>
</dbReference>
<feature type="region of interest" description="Disordered" evidence="15">
    <location>
        <begin position="1265"/>
        <end position="1352"/>
    </location>
</feature>
<dbReference type="eggNOG" id="KOG0619">
    <property type="taxonomic scope" value="Eukaryota"/>
</dbReference>
<evidence type="ECO:0000256" key="3">
    <source>
        <dbReference type="ARBA" id="ARBA00022614"/>
    </source>
</evidence>
<keyword evidence="13" id="KW-0807">Transducer</keyword>
<feature type="compositionally biased region" description="Basic and acidic residues" evidence="15">
    <location>
        <begin position="1390"/>
        <end position="1407"/>
    </location>
</feature>
<feature type="domain" description="G-protein coupled receptors family 2 profile 1" evidence="18">
    <location>
        <begin position="507"/>
        <end position="599"/>
    </location>
</feature>
<keyword evidence="5" id="KW-0732">Signal</keyword>
<dbReference type="PROSITE" id="PS51450">
    <property type="entry name" value="LRR"/>
    <property type="match status" value="1"/>
</dbReference>
<evidence type="ECO:0008006" key="22">
    <source>
        <dbReference type="Google" id="ProtNLM"/>
    </source>
</evidence>
<evidence type="ECO:0000256" key="1">
    <source>
        <dbReference type="ARBA" id="ARBA00004141"/>
    </source>
</evidence>
<evidence type="ECO:0000256" key="4">
    <source>
        <dbReference type="ARBA" id="ARBA00022692"/>
    </source>
</evidence>
<dbReference type="InterPro" id="IPR000483">
    <property type="entry name" value="Cys-rich_flank_reg_C"/>
</dbReference>
<dbReference type="Gene3D" id="3.80.10.10">
    <property type="entry name" value="Ribonuclease Inhibitor"/>
    <property type="match status" value="1"/>
</dbReference>
<dbReference type="PANTHER" id="PTHR45930:SF4">
    <property type="entry name" value="ADHESION G PROTEIN-COUPLED RECEPTOR A3"/>
    <property type="match status" value="1"/>
</dbReference>
<dbReference type="SUPFAM" id="SSF111418">
    <property type="entry name" value="Hormone receptor domain"/>
    <property type="match status" value="1"/>
</dbReference>
<dbReference type="InterPro" id="IPR001611">
    <property type="entry name" value="Leu-rich_rpt"/>
</dbReference>
<keyword evidence="10" id="KW-1015">Disulfide bond</keyword>
<dbReference type="InterPro" id="IPR017981">
    <property type="entry name" value="GPCR_2-like_7TM"/>
</dbReference>
<dbReference type="PROSITE" id="PS00650">
    <property type="entry name" value="G_PROTEIN_RECEP_F2_2"/>
    <property type="match status" value="1"/>
</dbReference>
<dbReference type="Pfam" id="PF01825">
    <property type="entry name" value="GPS"/>
    <property type="match status" value="1"/>
</dbReference>
<comment type="similarity">
    <text evidence="2">Belongs to the G-protein coupled receptor 2 family. Adhesion G-protein coupled receptor (ADGR) subfamily.</text>
</comment>
<evidence type="ECO:0000256" key="13">
    <source>
        <dbReference type="ARBA" id="ARBA00023224"/>
    </source>
</evidence>
<evidence type="ECO:0000259" key="18">
    <source>
        <dbReference type="PROSITE" id="PS50227"/>
    </source>
</evidence>
<evidence type="ECO:0000256" key="9">
    <source>
        <dbReference type="ARBA" id="ARBA00023136"/>
    </source>
</evidence>
<dbReference type="InterPro" id="IPR051963">
    <property type="entry name" value="Adhesion_GPCR_A"/>
</dbReference>
<evidence type="ECO:0000256" key="10">
    <source>
        <dbReference type="ARBA" id="ARBA00023157"/>
    </source>
</evidence>
<dbReference type="InParanoid" id="C3Y5B2"/>
<dbReference type="Pfam" id="PF13927">
    <property type="entry name" value="Ig_3"/>
    <property type="match status" value="1"/>
</dbReference>
<feature type="domain" description="G-protein coupled receptors family 2 profile 2" evidence="19">
    <location>
        <begin position="929"/>
        <end position="1221"/>
    </location>
</feature>
<dbReference type="SMART" id="SM00082">
    <property type="entry name" value="LRRCT"/>
    <property type="match status" value="1"/>
</dbReference>
<dbReference type="GO" id="GO:0016020">
    <property type="term" value="C:membrane"/>
    <property type="evidence" value="ECO:0007669"/>
    <property type="project" value="UniProtKB-SubCell"/>
</dbReference>
<proteinExistence type="inferred from homology"/>
<evidence type="ECO:0000256" key="2">
    <source>
        <dbReference type="ARBA" id="ARBA00007343"/>
    </source>
</evidence>
<evidence type="ECO:0000259" key="20">
    <source>
        <dbReference type="PROSITE" id="PS50835"/>
    </source>
</evidence>
<dbReference type="InterPro" id="IPR058808">
    <property type="entry name" value="GAIN_ADGRA2/3"/>
</dbReference>
<keyword evidence="7 16" id="KW-1133">Transmembrane helix</keyword>
<keyword evidence="12" id="KW-0325">Glycoprotein</keyword>
<dbReference type="InterPro" id="IPR000203">
    <property type="entry name" value="GPS"/>
</dbReference>
<name>C3Y5B2_BRAFL</name>
<keyword evidence="4 16" id="KW-0812">Transmembrane</keyword>
<keyword evidence="9 16" id="KW-0472">Membrane</keyword>
<evidence type="ECO:0000259" key="19">
    <source>
        <dbReference type="PROSITE" id="PS50261"/>
    </source>
</evidence>
<dbReference type="InterPro" id="IPR013783">
    <property type="entry name" value="Ig-like_fold"/>
</dbReference>
<feature type="compositionally biased region" description="Basic residues" evidence="15">
    <location>
        <begin position="1339"/>
        <end position="1352"/>
    </location>
</feature>
<dbReference type="InterPro" id="IPR000832">
    <property type="entry name" value="GPCR_2_secretin-like"/>
</dbReference>
<feature type="compositionally biased region" description="Polar residues" evidence="15">
    <location>
        <begin position="1374"/>
        <end position="1386"/>
    </location>
</feature>
<keyword evidence="11" id="KW-0675">Receptor</keyword>
<dbReference type="PROSITE" id="PS50835">
    <property type="entry name" value="IG_LIKE"/>
    <property type="match status" value="1"/>
</dbReference>
<feature type="compositionally biased region" description="Polar residues" evidence="15">
    <location>
        <begin position="1408"/>
        <end position="1422"/>
    </location>
</feature>
<dbReference type="SMART" id="SM00369">
    <property type="entry name" value="LRR_TYP"/>
    <property type="match status" value="3"/>
</dbReference>
<dbReference type="InterPro" id="IPR001879">
    <property type="entry name" value="GPCR_2_extracellular_dom"/>
</dbReference>
<evidence type="ECO:0000256" key="11">
    <source>
        <dbReference type="ARBA" id="ARBA00023170"/>
    </source>
</evidence>
<dbReference type="InterPro" id="IPR032675">
    <property type="entry name" value="LRR_dom_sf"/>
</dbReference>
<keyword evidence="6" id="KW-0677">Repeat</keyword>
<dbReference type="InterPro" id="IPR046338">
    <property type="entry name" value="GAIN_dom_sf"/>
</dbReference>
<evidence type="ECO:0000259" key="17">
    <source>
        <dbReference type="PROSITE" id="PS50221"/>
    </source>
</evidence>
<feature type="domain" description="GAIN-B" evidence="17">
    <location>
        <begin position="748"/>
        <end position="915"/>
    </location>
</feature>
<feature type="transmembrane region" description="Helical" evidence="16">
    <location>
        <begin position="965"/>
        <end position="986"/>
    </location>
</feature>
<feature type="transmembrane region" description="Helical" evidence="16">
    <location>
        <begin position="932"/>
        <end position="953"/>
    </location>
</feature>
<dbReference type="PROSITE" id="PS50227">
    <property type="entry name" value="G_PROTEIN_RECEP_F2_3"/>
    <property type="match status" value="1"/>
</dbReference>
<dbReference type="GO" id="GO:0007166">
    <property type="term" value="P:cell surface receptor signaling pathway"/>
    <property type="evidence" value="ECO:0007669"/>
    <property type="project" value="InterPro"/>
</dbReference>
<feature type="transmembrane region" description="Helical" evidence="16">
    <location>
        <begin position="1196"/>
        <end position="1219"/>
    </location>
</feature>
<evidence type="ECO:0000256" key="5">
    <source>
        <dbReference type="ARBA" id="ARBA00022729"/>
    </source>
</evidence>
<dbReference type="SUPFAM" id="SSF52058">
    <property type="entry name" value="L domain-like"/>
    <property type="match status" value="1"/>
</dbReference>
<sequence>MASNRTRKQWPLTTSETITSFESWKNNLVYGLSLDPNFAPFLAPGATWQKQSRGVENRGLVADGEDVPEAQRKTAAQKAAILDMLLGQIANFCPIIARSRICKASVSLNDIWQTIRLHFGFQSTGGYFLDIANIKLEPNEKPEDLYQRLCASCVLDPTRFDQQNAILFHARCHRSNARLSPLTMTTTTILTLKTLSLQSRQTIRFQQKTWFQSTAPYQNLTTHRTLLPLCQNSITHRTLLLPCPNASPTDADDSRERKITILKDLMMLQEVSATPIYRRTVSKLPCRPTLEMKDLSDNGISTIEAGAFTGLGTLEKLDLSNNQLSIINSSMFIGLDGLQRLFLQGNHIRTLVEDTFSSLRNIKMINLQSDWLICDCHLKWFLKWTKKNKIRLSESTVCAFPASVKNQRFKKLRRSQLTCDQRIELPVFRVTPSTMQLVIQGDPLPFQCEASNMGASMRIRWLRNGKEVVANRSAGIHIETAPAEGKTLIRSLLTVEKVKMNDSGVWQCVVAFPYANDTRNVSVMVISNEPVYCEEETIRNNKGSFTWPRVLAGVPISLPCPQGGGTGYAGGGRGPVATRRCTREGWWDELDVSQCQYVNEITRVLEMFTKQPVNTTNVLRLANQLNTYMREARSFRDKMDIIYTSNLMDKFVRFTESNRELGEVLVDIASHMMDVDEKTLWESQQVARACSRIVQCLERLASQTLTNKNKGISKLSANIAMEAFMVKPQSFIGMTCSAYTQDSSASPPYTEQHFICNSGNITNIQNREQNRVLQASIQIPPSVFNRVLSRRPKKQSDSFKLQFVVYKNGRLFPSTGNSTHLADQKGRRTVVTHVISSRIDGLDVKNLSEPVVIRLRPFAHGSDMVPVFWDFTELNGQGGWKRGGCQVVSSDVNLTTVHCNHLTNFAILQDMNNPNGKGYPHSYGPLEPLHPVVYAGSALCILGLLATLFTYIIFRRNIKIPRRNFHMLINLCLNVSLGCAAFTGGVNRIYNEKVCQGVGIVIHLMSLCTLLWIGIGARNVYKQMAKVEMLTPDLQVQVPRPMLRFYLVGWGVPMIICGITAAANLHHYGGDKFCWMEWDASLLAFFGPAALFCLVNCFLFIRTACAVQTAPTLYELKTMVESLTEQELSQAPSAAQSVPETESAAGTTASYLTTSYIDMEHSFKNQLRSIVFIMFNFVAMWACAAIAVSQDYFVDLIFSCFYGAASASLGLFVFIHYCVTREDVRQSWRMCHYREPKNNYHVTVEPTVTANGHIQGSKAHSLCSLESSQTNRTASSVPQQANRPKLTPLPLGNGPSVGNGSVGNGSFPDPSVHTHTHSHSHSHSIHSSQSHMSRPNGHIPRHPLHRPSTRHRNPYHEAMKLMVKRPYGHDMATTPENSSRPESRASQPEVRPKKEENSRKSNGDSDVRNSNAADSDANTQKSYESHTTEPAGPADIELDDVLEASPEEGLLGEGESDDRVELDFRPSGSSGTMKSTMSLRNETSV</sequence>
<dbReference type="CDD" id="cd15259">
    <property type="entry name" value="7tmB2_GPR124-like_Adhesion_III"/>
    <property type="match status" value="1"/>
</dbReference>
<evidence type="ECO:0000256" key="15">
    <source>
        <dbReference type="SAM" id="MobiDB-lite"/>
    </source>
</evidence>